<dbReference type="InterPro" id="IPR023562">
    <property type="entry name" value="ClpP/TepA"/>
</dbReference>
<evidence type="ECO:0000256" key="3">
    <source>
        <dbReference type="SAM" id="MobiDB-lite"/>
    </source>
</evidence>
<feature type="non-terminal residue" evidence="4">
    <location>
        <position position="447"/>
    </location>
</feature>
<feature type="compositionally biased region" description="Basic and acidic residues" evidence="3">
    <location>
        <begin position="85"/>
        <end position="94"/>
    </location>
</feature>
<keyword evidence="5" id="KW-1185">Reference proteome</keyword>
<dbReference type="Gene3D" id="3.90.226.10">
    <property type="entry name" value="2-enoyl-CoA Hydratase, Chain A, domain 1"/>
    <property type="match status" value="1"/>
</dbReference>
<evidence type="ECO:0000256" key="1">
    <source>
        <dbReference type="ARBA" id="ARBA00007039"/>
    </source>
</evidence>
<dbReference type="InterPro" id="IPR029045">
    <property type="entry name" value="ClpP/crotonase-like_dom_sf"/>
</dbReference>
<protein>
    <recommendedName>
        <fullName evidence="2">ATP-dependent Clp protease proteolytic subunit</fullName>
    </recommendedName>
</protein>
<evidence type="ECO:0000313" key="5">
    <source>
        <dbReference type="Proteomes" id="UP000824469"/>
    </source>
</evidence>
<dbReference type="PRINTS" id="PR00127">
    <property type="entry name" value="CLPPROTEASEP"/>
</dbReference>
<dbReference type="AlphaFoldDB" id="A0AA38CCR8"/>
<dbReference type="PANTHER" id="PTHR10381">
    <property type="entry name" value="ATP-DEPENDENT CLP PROTEASE PROTEOLYTIC SUBUNIT"/>
    <property type="match status" value="1"/>
</dbReference>
<name>A0AA38CCR8_TAXCH</name>
<dbReference type="GO" id="GO:0004176">
    <property type="term" value="F:ATP-dependent peptidase activity"/>
    <property type="evidence" value="ECO:0007669"/>
    <property type="project" value="InterPro"/>
</dbReference>
<dbReference type="PANTHER" id="PTHR10381:SF55">
    <property type="entry name" value="ATP-DEPENDENT CLP PROTEASE PROTEOLYTIC SUBUNIT-RELATED PROTEIN 1, CHLOROPLASTIC"/>
    <property type="match status" value="1"/>
</dbReference>
<dbReference type="InterPro" id="IPR001907">
    <property type="entry name" value="ClpP"/>
</dbReference>
<accession>A0AA38CCR8</accession>
<dbReference type="GO" id="GO:0004252">
    <property type="term" value="F:serine-type endopeptidase activity"/>
    <property type="evidence" value="ECO:0007669"/>
    <property type="project" value="InterPro"/>
</dbReference>
<dbReference type="CDD" id="cd07017">
    <property type="entry name" value="S14_ClpP_2"/>
    <property type="match status" value="1"/>
</dbReference>
<organism evidence="4 5">
    <name type="scientific">Taxus chinensis</name>
    <name type="common">Chinese yew</name>
    <name type="synonym">Taxus wallichiana var. chinensis</name>
    <dbReference type="NCBI Taxonomy" id="29808"/>
    <lineage>
        <taxon>Eukaryota</taxon>
        <taxon>Viridiplantae</taxon>
        <taxon>Streptophyta</taxon>
        <taxon>Embryophyta</taxon>
        <taxon>Tracheophyta</taxon>
        <taxon>Spermatophyta</taxon>
        <taxon>Pinopsida</taxon>
        <taxon>Pinidae</taxon>
        <taxon>Conifers II</taxon>
        <taxon>Cupressales</taxon>
        <taxon>Taxaceae</taxon>
        <taxon>Taxus</taxon>
    </lineage>
</organism>
<comment type="caution">
    <text evidence="4">The sequence shown here is derived from an EMBL/GenBank/DDBJ whole genome shotgun (WGS) entry which is preliminary data.</text>
</comment>
<sequence length="447" mass="50295">MATLGVSAGLVWRTNLLSRKSDYSRERIGKGLCMPSKLGYQRKKPTTVKANNDDIPNDSCEKNRREGRKFKGLIMPDTVLSNYDHNPKDSREENLEGGGASKGLIMPGAVKAKSDHNPKKSMKKNLKEEVKENFKNVPECDYGLPPKQLEMFMTGNSSFKCQAEKAIPESLSSSKYFVGYNSSQIYGKMMNNSSQMYGKMMNSGVNAGIILSRGSEEDLEEDSEEDSEEDLEEYWEEDLEEYSEEYSYYMNPPPDLPSLLLYHRILWIDIPLYTEVTELIIAQLYWLDYDDPTEPIYLYIDSTGTQDRYGRAVSLEYDAFAIADVLNHLSCKIYTLNISRAFGQAGMLLSLGTKGCRYSLPGAAVKLFMPKALPEGGQSTDMWIRANELESETNTYLKFLAQGTGKSKEEIAKDLTKGKVLSVPEAIKYGIVDKVMKSGNNKSKKTK</sequence>
<reference evidence="4 5" key="1">
    <citation type="journal article" date="2021" name="Nat. Plants">
        <title>The Taxus genome provides insights into paclitaxel biosynthesis.</title>
        <authorList>
            <person name="Xiong X."/>
            <person name="Gou J."/>
            <person name="Liao Q."/>
            <person name="Li Y."/>
            <person name="Zhou Q."/>
            <person name="Bi G."/>
            <person name="Li C."/>
            <person name="Du R."/>
            <person name="Wang X."/>
            <person name="Sun T."/>
            <person name="Guo L."/>
            <person name="Liang H."/>
            <person name="Lu P."/>
            <person name="Wu Y."/>
            <person name="Zhang Z."/>
            <person name="Ro D.K."/>
            <person name="Shang Y."/>
            <person name="Huang S."/>
            <person name="Yan J."/>
        </authorList>
    </citation>
    <scope>NUCLEOTIDE SEQUENCE [LARGE SCALE GENOMIC DNA]</scope>
    <source>
        <strain evidence="4">Ta-2019</strain>
    </source>
</reference>
<dbReference type="GO" id="GO:0009368">
    <property type="term" value="C:endopeptidase Clp complex"/>
    <property type="evidence" value="ECO:0007669"/>
    <property type="project" value="TreeGrafter"/>
</dbReference>
<dbReference type="SUPFAM" id="SSF52096">
    <property type="entry name" value="ClpP/crotonase"/>
    <property type="match status" value="1"/>
</dbReference>
<dbReference type="Proteomes" id="UP000824469">
    <property type="component" value="Unassembled WGS sequence"/>
</dbReference>
<evidence type="ECO:0000256" key="2">
    <source>
        <dbReference type="RuleBase" id="RU003567"/>
    </source>
</evidence>
<dbReference type="Pfam" id="PF00574">
    <property type="entry name" value="CLP_protease"/>
    <property type="match status" value="1"/>
</dbReference>
<proteinExistence type="inferred from homology"/>
<evidence type="ECO:0000313" key="4">
    <source>
        <dbReference type="EMBL" id="KAH9299241.1"/>
    </source>
</evidence>
<gene>
    <name evidence="4" type="ORF">KI387_030923</name>
</gene>
<dbReference type="EMBL" id="JAHRHJ020000010">
    <property type="protein sequence ID" value="KAH9299241.1"/>
    <property type="molecule type" value="Genomic_DNA"/>
</dbReference>
<dbReference type="GO" id="GO:0009536">
    <property type="term" value="C:plastid"/>
    <property type="evidence" value="ECO:0007669"/>
    <property type="project" value="UniProtKB-ARBA"/>
</dbReference>
<dbReference type="GO" id="GO:0006515">
    <property type="term" value="P:protein quality control for misfolded or incompletely synthesized proteins"/>
    <property type="evidence" value="ECO:0007669"/>
    <property type="project" value="TreeGrafter"/>
</dbReference>
<feature type="region of interest" description="Disordered" evidence="3">
    <location>
        <begin position="47"/>
        <end position="123"/>
    </location>
</feature>
<comment type="similarity">
    <text evidence="1 2">Belongs to the peptidase S14 family.</text>
</comment>
<dbReference type="GO" id="GO:0051117">
    <property type="term" value="F:ATPase binding"/>
    <property type="evidence" value="ECO:0007669"/>
    <property type="project" value="TreeGrafter"/>
</dbReference>